<evidence type="ECO:0000313" key="16">
    <source>
        <dbReference type="EMBL" id="TCV98603.1"/>
    </source>
</evidence>
<keyword evidence="9" id="KW-0460">Magnesium</keyword>
<keyword evidence="5 12" id="KW-0235">DNA replication</keyword>
<dbReference type="Pfam" id="PF13155">
    <property type="entry name" value="Toprim_2"/>
    <property type="match status" value="1"/>
</dbReference>
<evidence type="ECO:0000256" key="6">
    <source>
        <dbReference type="ARBA" id="ARBA00022723"/>
    </source>
</evidence>
<dbReference type="PANTHER" id="PTHR30313:SF2">
    <property type="entry name" value="DNA PRIMASE"/>
    <property type="match status" value="1"/>
</dbReference>
<evidence type="ECO:0000256" key="4">
    <source>
        <dbReference type="ARBA" id="ARBA00022695"/>
    </source>
</evidence>
<feature type="domain" description="Toprim" evidence="15">
    <location>
        <begin position="257"/>
        <end position="338"/>
    </location>
</feature>
<evidence type="ECO:0000256" key="2">
    <source>
        <dbReference type="ARBA" id="ARBA00022515"/>
    </source>
</evidence>
<accession>A0A4R3Z3Z4</accession>
<reference evidence="16 17" key="1">
    <citation type="submission" date="2019-03" db="EMBL/GenBank/DDBJ databases">
        <title>Genomic Encyclopedia of Type Strains, Phase IV (KMG-IV): sequencing the most valuable type-strain genomes for metagenomic binning, comparative biology and taxonomic classification.</title>
        <authorList>
            <person name="Goeker M."/>
        </authorList>
    </citation>
    <scope>NUCLEOTIDE SEQUENCE [LARGE SCALE GENOMIC DNA]</scope>
    <source>
        <strain evidence="16 17">DSM 29487</strain>
    </source>
</reference>
<keyword evidence="1 12" id="KW-0240">DNA-directed RNA polymerase</keyword>
<dbReference type="PANTHER" id="PTHR30313">
    <property type="entry name" value="DNA PRIMASE"/>
    <property type="match status" value="1"/>
</dbReference>
<dbReference type="InterPro" id="IPR016136">
    <property type="entry name" value="DNA_helicase_N/primase_C"/>
</dbReference>
<evidence type="ECO:0000256" key="10">
    <source>
        <dbReference type="ARBA" id="ARBA00023125"/>
    </source>
</evidence>
<dbReference type="Gene3D" id="3.90.580.10">
    <property type="entry name" value="Zinc finger, CHC2-type domain"/>
    <property type="match status" value="1"/>
</dbReference>
<keyword evidence="7 12" id="KW-0863">Zinc-finger</keyword>
<comment type="function">
    <text evidence="12 13">RNA polymerase that catalyzes the synthesis of short RNA molecules used as primers for DNA polymerase during DNA replication.</text>
</comment>
<keyword evidence="17" id="KW-1185">Reference proteome</keyword>
<dbReference type="GO" id="GO:0008270">
    <property type="term" value="F:zinc ion binding"/>
    <property type="evidence" value="ECO:0007669"/>
    <property type="project" value="UniProtKB-UniRule"/>
</dbReference>
<dbReference type="GO" id="GO:0003677">
    <property type="term" value="F:DNA binding"/>
    <property type="evidence" value="ECO:0007669"/>
    <property type="project" value="UniProtKB-KW"/>
</dbReference>
<dbReference type="RefSeq" id="WP_066450001.1">
    <property type="nucleotide sequence ID" value="NZ_JANKBF010000012.1"/>
</dbReference>
<dbReference type="EMBL" id="SMCQ01000011">
    <property type="protein sequence ID" value="TCV98603.1"/>
    <property type="molecule type" value="Genomic_DNA"/>
</dbReference>
<protein>
    <recommendedName>
        <fullName evidence="12 13">DNA primase</fullName>
        <ecNumber evidence="12">2.7.7.101</ecNumber>
    </recommendedName>
</protein>
<dbReference type="FunFam" id="3.90.580.10:FF:000001">
    <property type="entry name" value="DNA primase"/>
    <property type="match status" value="1"/>
</dbReference>
<organism evidence="16 17">
    <name type="scientific">Longibaculum muris</name>
    <dbReference type="NCBI Taxonomy" id="1796628"/>
    <lineage>
        <taxon>Bacteria</taxon>
        <taxon>Bacillati</taxon>
        <taxon>Bacillota</taxon>
        <taxon>Erysipelotrichia</taxon>
        <taxon>Erysipelotrichales</taxon>
        <taxon>Coprobacillaceae</taxon>
        <taxon>Longibaculum</taxon>
    </lineage>
</organism>
<dbReference type="Pfam" id="PF10410">
    <property type="entry name" value="DnaB_bind"/>
    <property type="match status" value="1"/>
</dbReference>
<dbReference type="GO" id="GO:0006269">
    <property type="term" value="P:DNA replication, synthesis of primer"/>
    <property type="evidence" value="ECO:0007669"/>
    <property type="project" value="UniProtKB-UniRule"/>
</dbReference>
<dbReference type="InterPro" id="IPR030846">
    <property type="entry name" value="DnaG_bac"/>
</dbReference>
<dbReference type="Pfam" id="PF08275">
    <property type="entry name" value="DNAG_N"/>
    <property type="match status" value="1"/>
</dbReference>
<proteinExistence type="inferred from homology"/>
<dbReference type="SMART" id="SM00400">
    <property type="entry name" value="ZnF_CHCC"/>
    <property type="match status" value="1"/>
</dbReference>
<keyword evidence="10 12" id="KW-0238">DNA-binding</keyword>
<evidence type="ECO:0000256" key="9">
    <source>
        <dbReference type="ARBA" id="ARBA00022842"/>
    </source>
</evidence>
<keyword evidence="6 12" id="KW-0479">Metal-binding</keyword>
<comment type="catalytic activity">
    <reaction evidence="12">
        <text>ssDNA + n NTP = ssDNA/pppN(pN)n-1 hybrid + (n-1) diphosphate.</text>
        <dbReference type="EC" id="2.7.7.101"/>
    </reaction>
</comment>
<dbReference type="HAMAP" id="MF_00974">
    <property type="entry name" value="DNA_primase_DnaG"/>
    <property type="match status" value="1"/>
</dbReference>
<evidence type="ECO:0000259" key="15">
    <source>
        <dbReference type="PROSITE" id="PS50880"/>
    </source>
</evidence>
<dbReference type="InterPro" id="IPR006295">
    <property type="entry name" value="DNA_primase_DnaG"/>
</dbReference>
<dbReference type="GO" id="GO:1990077">
    <property type="term" value="C:primosome complex"/>
    <property type="evidence" value="ECO:0007669"/>
    <property type="project" value="UniProtKB-KW"/>
</dbReference>
<evidence type="ECO:0000256" key="13">
    <source>
        <dbReference type="PIRNR" id="PIRNR002811"/>
    </source>
</evidence>
<comment type="subunit">
    <text evidence="12">Monomer. Interacts with DnaB.</text>
</comment>
<evidence type="ECO:0000256" key="14">
    <source>
        <dbReference type="PIRSR" id="PIRSR002811-1"/>
    </source>
</evidence>
<dbReference type="InterPro" id="IPR036977">
    <property type="entry name" value="DNA_primase_Znf_CHC2"/>
</dbReference>
<dbReference type="PROSITE" id="PS50880">
    <property type="entry name" value="TOPRIM"/>
    <property type="match status" value="1"/>
</dbReference>
<dbReference type="Gene3D" id="3.90.980.10">
    <property type="entry name" value="DNA primase, catalytic core, N-terminal domain"/>
    <property type="match status" value="1"/>
</dbReference>
<dbReference type="GeneID" id="98915481"/>
<evidence type="ECO:0000256" key="8">
    <source>
        <dbReference type="ARBA" id="ARBA00022833"/>
    </source>
</evidence>
<dbReference type="Gene3D" id="1.10.860.10">
    <property type="entry name" value="DNAb Helicase, Chain A"/>
    <property type="match status" value="1"/>
</dbReference>
<dbReference type="InterPro" id="IPR050219">
    <property type="entry name" value="DnaG_primase"/>
</dbReference>
<comment type="domain">
    <text evidence="12">Contains an N-terminal zinc-binding domain, a central core domain that contains the primase activity, and a C-terminal DnaB-binding domain.</text>
</comment>
<gene>
    <name evidence="12" type="primary">dnaG</name>
    <name evidence="16" type="ORF">EDD60_1119</name>
</gene>
<dbReference type="AlphaFoldDB" id="A0A4R3Z3Z4"/>
<keyword evidence="4 12" id="KW-0548">Nucleotidyltransferase</keyword>
<dbReference type="CDD" id="cd03364">
    <property type="entry name" value="TOPRIM_DnaG_primases"/>
    <property type="match status" value="1"/>
</dbReference>
<dbReference type="PIRSF" id="PIRSF002811">
    <property type="entry name" value="DnaG"/>
    <property type="match status" value="1"/>
</dbReference>
<evidence type="ECO:0000256" key="3">
    <source>
        <dbReference type="ARBA" id="ARBA00022679"/>
    </source>
</evidence>
<evidence type="ECO:0000256" key="11">
    <source>
        <dbReference type="ARBA" id="ARBA00023163"/>
    </source>
</evidence>
<dbReference type="InterPro" id="IPR037068">
    <property type="entry name" value="DNA_primase_core_N_sf"/>
</dbReference>
<keyword evidence="11 12" id="KW-0804">Transcription</keyword>
<dbReference type="Gene3D" id="3.40.1360.10">
    <property type="match status" value="1"/>
</dbReference>
<dbReference type="GO" id="GO:0005737">
    <property type="term" value="C:cytoplasm"/>
    <property type="evidence" value="ECO:0007669"/>
    <property type="project" value="TreeGrafter"/>
</dbReference>
<dbReference type="SMART" id="SM00493">
    <property type="entry name" value="TOPRIM"/>
    <property type="match status" value="1"/>
</dbReference>
<evidence type="ECO:0000313" key="17">
    <source>
        <dbReference type="Proteomes" id="UP000295515"/>
    </source>
</evidence>
<dbReference type="NCBIfam" id="TIGR01391">
    <property type="entry name" value="dnaG"/>
    <property type="match status" value="1"/>
</dbReference>
<comment type="similarity">
    <text evidence="12 13">Belongs to the DnaG primase family.</text>
</comment>
<dbReference type="Pfam" id="PF01807">
    <property type="entry name" value="Zn_ribbon_DnaG"/>
    <property type="match status" value="1"/>
</dbReference>
<dbReference type="Proteomes" id="UP000295515">
    <property type="component" value="Unassembled WGS sequence"/>
</dbReference>
<dbReference type="SUPFAM" id="SSF57783">
    <property type="entry name" value="Zinc beta-ribbon"/>
    <property type="match status" value="1"/>
</dbReference>
<keyword evidence="8 12" id="KW-0862">Zinc</keyword>
<dbReference type="InterPro" id="IPR019475">
    <property type="entry name" value="DNA_primase_DnaB-bd"/>
</dbReference>
<dbReference type="InterPro" id="IPR002694">
    <property type="entry name" value="Znf_CHC2"/>
</dbReference>
<evidence type="ECO:0000256" key="12">
    <source>
        <dbReference type="HAMAP-Rule" id="MF_00974"/>
    </source>
</evidence>
<comment type="caution">
    <text evidence="16">The sequence shown here is derived from an EMBL/GenBank/DDBJ whole genome shotgun (WGS) entry which is preliminary data.</text>
</comment>
<comment type="cofactor">
    <cofactor evidence="12 13 14">
        <name>Zn(2+)</name>
        <dbReference type="ChEBI" id="CHEBI:29105"/>
    </cofactor>
    <text evidence="12 13 14">Binds 1 zinc ion per monomer.</text>
</comment>
<name>A0A4R3Z3Z4_9FIRM</name>
<dbReference type="InterPro" id="IPR034151">
    <property type="entry name" value="TOPRIM_DnaG_bac"/>
</dbReference>
<dbReference type="InterPro" id="IPR006171">
    <property type="entry name" value="TOPRIM_dom"/>
</dbReference>
<dbReference type="GO" id="GO:0000428">
    <property type="term" value="C:DNA-directed RNA polymerase complex"/>
    <property type="evidence" value="ECO:0007669"/>
    <property type="project" value="UniProtKB-KW"/>
</dbReference>
<dbReference type="SUPFAM" id="SSF56731">
    <property type="entry name" value="DNA primase core"/>
    <property type="match status" value="1"/>
</dbReference>
<dbReference type="InterPro" id="IPR013264">
    <property type="entry name" value="DNAG_N"/>
</dbReference>
<evidence type="ECO:0000256" key="5">
    <source>
        <dbReference type="ARBA" id="ARBA00022705"/>
    </source>
</evidence>
<sequence>MARLSQEKINEIRQSVDIVDVIGEYLPLEKSGRNYKALCPFHDDKNPSMSVSPDKQIFMCFVCHTGGNVFTFLQEYLKISYIEAVKKVAEMGHIDLSEYHLEVEKRPEKKEHVALYQMHQEAQKIYSYYLNTKLGLEAKIYLLNRHFTDELIKEFQIGYAPIDPVLHTAFTKLEYSEIDMVKSGLVIESNNHFDRFNDRIMFPLFNQQGQVVGFSGRIYKPTQTDSKYMNSPESDIFIKGQTLYHYHQCREAVKKAGFVYLLEGFMDVIAMYKAGIENTVAIMGTALTKGHIQALRRLTNHIYLCLDGDHAGQVAMSKAARELEEAGFKVQIIILPDGHDPDEIYEEHGQSGLEEALRKTMKPIEFLMDFEYQLVDSLNYDDRKNYLEKMCFEITQIKDDIDRDYYMHVLSQKSGFSYDIIQQRVAGMKPRAEEEYVHREVKKTIQIIDKYNKAEHDLLFYMLNSKDVTLKYEAKAGFMYNDQYRIIASYIVDYYRHHNHLEVADLINGIHKEELIQTVVEISQAKLPIQYEEKAIDDYIKTIAANARKMKKEQLLEQFNYILDPSQKAQILSEIVKLENEKESL</sequence>
<evidence type="ECO:0000256" key="1">
    <source>
        <dbReference type="ARBA" id="ARBA00022478"/>
    </source>
</evidence>
<dbReference type="EC" id="2.7.7.101" evidence="12"/>
<feature type="zinc finger region" description="CHC2-type" evidence="12 14">
    <location>
        <begin position="39"/>
        <end position="63"/>
    </location>
</feature>
<evidence type="ECO:0000256" key="7">
    <source>
        <dbReference type="ARBA" id="ARBA00022771"/>
    </source>
</evidence>
<keyword evidence="2 12" id="KW-0639">Primosome</keyword>
<dbReference type="GO" id="GO:0003899">
    <property type="term" value="F:DNA-directed RNA polymerase activity"/>
    <property type="evidence" value="ECO:0007669"/>
    <property type="project" value="UniProtKB-UniRule"/>
</dbReference>
<keyword evidence="3 12" id="KW-0808">Transferase</keyword>